<reference evidence="1" key="1">
    <citation type="submission" date="2018-05" db="EMBL/GenBank/DDBJ databases">
        <authorList>
            <person name="Lanie J.A."/>
            <person name="Ng W.-L."/>
            <person name="Kazmierczak K.M."/>
            <person name="Andrzejewski T.M."/>
            <person name="Davidsen T.M."/>
            <person name="Wayne K.J."/>
            <person name="Tettelin H."/>
            <person name="Glass J.I."/>
            <person name="Rusch D."/>
            <person name="Podicherti R."/>
            <person name="Tsui H.-C.T."/>
            <person name="Winkler M.E."/>
        </authorList>
    </citation>
    <scope>NUCLEOTIDE SEQUENCE</scope>
</reference>
<feature type="non-terminal residue" evidence="1">
    <location>
        <position position="1"/>
    </location>
</feature>
<protein>
    <submittedName>
        <fullName evidence="1">Uncharacterized protein</fullName>
    </submittedName>
</protein>
<organism evidence="1">
    <name type="scientific">marine metagenome</name>
    <dbReference type="NCBI Taxonomy" id="408172"/>
    <lineage>
        <taxon>unclassified sequences</taxon>
        <taxon>metagenomes</taxon>
        <taxon>ecological metagenomes</taxon>
    </lineage>
</organism>
<proteinExistence type="predicted"/>
<gene>
    <name evidence="1" type="ORF">METZ01_LOCUS361328</name>
</gene>
<evidence type="ECO:0000313" key="1">
    <source>
        <dbReference type="EMBL" id="SVD08474.1"/>
    </source>
</evidence>
<dbReference type="AlphaFoldDB" id="A0A382SEZ6"/>
<sequence length="31" mass="3661">RSEAFAKRRLSKKEINYLYNKDKTTVIIDGC</sequence>
<accession>A0A382SEZ6</accession>
<name>A0A382SEZ6_9ZZZZ</name>
<dbReference type="EMBL" id="UINC01128605">
    <property type="protein sequence ID" value="SVD08474.1"/>
    <property type="molecule type" value="Genomic_DNA"/>
</dbReference>